<feature type="region of interest" description="Disordered" evidence="5">
    <location>
        <begin position="70"/>
        <end position="95"/>
    </location>
</feature>
<evidence type="ECO:0000256" key="3">
    <source>
        <dbReference type="ARBA" id="ARBA00023163"/>
    </source>
</evidence>
<keyword evidence="3" id="KW-0804">Transcription</keyword>
<evidence type="ECO:0000256" key="2">
    <source>
        <dbReference type="ARBA" id="ARBA00023015"/>
    </source>
</evidence>
<dbReference type="PANTHER" id="PTHR46807:SF5">
    <property type="entry name" value="HELIX LOOP HELIX DNA-BINDING DOMAIN PROTEIN"/>
    <property type="match status" value="1"/>
</dbReference>
<evidence type="ECO:0000256" key="1">
    <source>
        <dbReference type="ARBA" id="ARBA00004123"/>
    </source>
</evidence>
<dbReference type="SUPFAM" id="SSF47459">
    <property type="entry name" value="HLH, helix-loop-helix DNA-binding domain"/>
    <property type="match status" value="1"/>
</dbReference>
<dbReference type="InterPro" id="IPR047265">
    <property type="entry name" value="PIF1-like_bHLH"/>
</dbReference>
<dbReference type="EMBL" id="JASCZI010090667">
    <property type="protein sequence ID" value="MED6144523.1"/>
    <property type="molecule type" value="Genomic_DNA"/>
</dbReference>
<evidence type="ECO:0000256" key="5">
    <source>
        <dbReference type="SAM" id="MobiDB-lite"/>
    </source>
</evidence>
<dbReference type="InterPro" id="IPR036638">
    <property type="entry name" value="HLH_DNA-bd_sf"/>
</dbReference>
<sequence>MADEKKLQHCQAGITRIPSFNPTSIYGNYSCEVVRKNGEVVPVKESSSSSSTISSTITTEKTPSALIANSTTMSSPTTTTSFKKPRIEEEGSSSNQQELFMNFSTFLRRPSMLLANNNCESNNNKEELPFPQKQCKSVDHNSNSNSNNKKKKRKVVDTGFCTNDPLIEYSSVCSLGASNNTDISSPKQELDDYSIYLSENNDEDIEDDVMMKEIKNARREGNYNNGVRRRKNAETHNLYERRRRDKINKKLRILKDLIPNCNKVDKASLLDDAIEYLKALKLHLQIMTMGTGLCMPPLMLPTSSPQHLMNTTSQLQHLMGFRHGINIPLCNIMPHQQFPSIPPMPLPPAAVGISNNNNNNNGVGMFGFPNQFLPMMTPNHPMSHAPFTTTTTTIHPMVGNNKINNDNIFTQAPLQTTNNVSAS</sequence>
<dbReference type="SMART" id="SM00353">
    <property type="entry name" value="HLH"/>
    <property type="match status" value="1"/>
</dbReference>
<dbReference type="Gene3D" id="4.10.280.10">
    <property type="entry name" value="Helix-loop-helix DNA-binding domain"/>
    <property type="match status" value="1"/>
</dbReference>
<evidence type="ECO:0000313" key="7">
    <source>
        <dbReference type="EMBL" id="MED6144523.1"/>
    </source>
</evidence>
<reference evidence="7 8" key="1">
    <citation type="journal article" date="2023" name="Plants (Basel)">
        <title>Bridging the Gap: Combining Genomics and Transcriptomics Approaches to Understand Stylosanthes scabra, an Orphan Legume from the Brazilian Caatinga.</title>
        <authorList>
            <person name="Ferreira-Neto J.R.C."/>
            <person name="da Silva M.D."/>
            <person name="Binneck E."/>
            <person name="de Melo N.F."/>
            <person name="da Silva R.H."/>
            <person name="de Melo A.L.T.M."/>
            <person name="Pandolfi V."/>
            <person name="Bustamante F.O."/>
            <person name="Brasileiro-Vidal A.C."/>
            <person name="Benko-Iseppon A.M."/>
        </authorList>
    </citation>
    <scope>NUCLEOTIDE SEQUENCE [LARGE SCALE GENOMIC DNA]</scope>
    <source>
        <tissue evidence="7">Leaves</tissue>
    </source>
</reference>
<dbReference type="Proteomes" id="UP001341840">
    <property type="component" value="Unassembled WGS sequence"/>
</dbReference>
<keyword evidence="4" id="KW-0539">Nucleus</keyword>
<organism evidence="7 8">
    <name type="scientific">Stylosanthes scabra</name>
    <dbReference type="NCBI Taxonomy" id="79078"/>
    <lineage>
        <taxon>Eukaryota</taxon>
        <taxon>Viridiplantae</taxon>
        <taxon>Streptophyta</taxon>
        <taxon>Embryophyta</taxon>
        <taxon>Tracheophyta</taxon>
        <taxon>Spermatophyta</taxon>
        <taxon>Magnoliopsida</taxon>
        <taxon>eudicotyledons</taxon>
        <taxon>Gunneridae</taxon>
        <taxon>Pentapetalae</taxon>
        <taxon>rosids</taxon>
        <taxon>fabids</taxon>
        <taxon>Fabales</taxon>
        <taxon>Fabaceae</taxon>
        <taxon>Papilionoideae</taxon>
        <taxon>50 kb inversion clade</taxon>
        <taxon>dalbergioids sensu lato</taxon>
        <taxon>Dalbergieae</taxon>
        <taxon>Pterocarpus clade</taxon>
        <taxon>Stylosanthes</taxon>
    </lineage>
</organism>
<dbReference type="CDD" id="cd11445">
    <property type="entry name" value="bHLH_AtPIF_like"/>
    <property type="match status" value="1"/>
</dbReference>
<dbReference type="InterPro" id="IPR011598">
    <property type="entry name" value="bHLH_dom"/>
</dbReference>
<comment type="subcellular location">
    <subcellularLocation>
        <location evidence="1">Nucleus</location>
    </subcellularLocation>
</comment>
<evidence type="ECO:0000259" key="6">
    <source>
        <dbReference type="PROSITE" id="PS50888"/>
    </source>
</evidence>
<feature type="compositionally biased region" description="Low complexity" evidence="5">
    <location>
        <begin position="70"/>
        <end position="81"/>
    </location>
</feature>
<dbReference type="PANTHER" id="PTHR46807">
    <property type="entry name" value="TRANSCRIPTION FACTOR PIF3"/>
    <property type="match status" value="1"/>
</dbReference>
<accession>A0ABU6T914</accession>
<keyword evidence="8" id="KW-1185">Reference proteome</keyword>
<feature type="domain" description="BHLH" evidence="6">
    <location>
        <begin position="231"/>
        <end position="280"/>
    </location>
</feature>
<dbReference type="InterPro" id="IPR044273">
    <property type="entry name" value="PIF3-like"/>
</dbReference>
<protein>
    <recommendedName>
        <fullName evidence="6">BHLH domain-containing protein</fullName>
    </recommendedName>
</protein>
<dbReference type="Pfam" id="PF00010">
    <property type="entry name" value="HLH"/>
    <property type="match status" value="1"/>
</dbReference>
<proteinExistence type="predicted"/>
<comment type="caution">
    <text evidence="7">The sequence shown here is derived from an EMBL/GenBank/DDBJ whole genome shotgun (WGS) entry which is preliminary data.</text>
</comment>
<evidence type="ECO:0000313" key="8">
    <source>
        <dbReference type="Proteomes" id="UP001341840"/>
    </source>
</evidence>
<name>A0ABU6T914_9FABA</name>
<keyword evidence="2" id="KW-0805">Transcription regulation</keyword>
<evidence type="ECO:0000256" key="4">
    <source>
        <dbReference type="ARBA" id="ARBA00023242"/>
    </source>
</evidence>
<gene>
    <name evidence="7" type="ORF">PIB30_016370</name>
</gene>
<feature type="region of interest" description="Disordered" evidence="5">
    <location>
        <begin position="118"/>
        <end position="154"/>
    </location>
</feature>
<dbReference type="PROSITE" id="PS50888">
    <property type="entry name" value="BHLH"/>
    <property type="match status" value="1"/>
</dbReference>